<gene>
    <name evidence="1" type="ORF">E2C01_085469</name>
</gene>
<proteinExistence type="predicted"/>
<evidence type="ECO:0000313" key="2">
    <source>
        <dbReference type="Proteomes" id="UP000324222"/>
    </source>
</evidence>
<dbReference type="EMBL" id="VSRR010084515">
    <property type="protein sequence ID" value="MPC90480.1"/>
    <property type="molecule type" value="Genomic_DNA"/>
</dbReference>
<name>A0A5B7J129_PORTR</name>
<comment type="caution">
    <text evidence="1">The sequence shown here is derived from an EMBL/GenBank/DDBJ whole genome shotgun (WGS) entry which is preliminary data.</text>
</comment>
<keyword evidence="2" id="KW-1185">Reference proteome</keyword>
<accession>A0A5B7J129</accession>
<dbReference type="Proteomes" id="UP000324222">
    <property type="component" value="Unassembled WGS sequence"/>
</dbReference>
<protein>
    <submittedName>
        <fullName evidence="1">Uncharacterized protein</fullName>
    </submittedName>
</protein>
<organism evidence="1 2">
    <name type="scientific">Portunus trituberculatus</name>
    <name type="common">Swimming crab</name>
    <name type="synonym">Neptunus trituberculatus</name>
    <dbReference type="NCBI Taxonomy" id="210409"/>
    <lineage>
        <taxon>Eukaryota</taxon>
        <taxon>Metazoa</taxon>
        <taxon>Ecdysozoa</taxon>
        <taxon>Arthropoda</taxon>
        <taxon>Crustacea</taxon>
        <taxon>Multicrustacea</taxon>
        <taxon>Malacostraca</taxon>
        <taxon>Eumalacostraca</taxon>
        <taxon>Eucarida</taxon>
        <taxon>Decapoda</taxon>
        <taxon>Pleocyemata</taxon>
        <taxon>Brachyura</taxon>
        <taxon>Eubrachyura</taxon>
        <taxon>Portunoidea</taxon>
        <taxon>Portunidae</taxon>
        <taxon>Portuninae</taxon>
        <taxon>Portunus</taxon>
    </lineage>
</organism>
<reference evidence="1 2" key="1">
    <citation type="submission" date="2019-05" db="EMBL/GenBank/DDBJ databases">
        <title>Another draft genome of Portunus trituberculatus and its Hox gene families provides insights of decapod evolution.</title>
        <authorList>
            <person name="Jeong J.-H."/>
            <person name="Song I."/>
            <person name="Kim S."/>
            <person name="Choi T."/>
            <person name="Kim D."/>
            <person name="Ryu S."/>
            <person name="Kim W."/>
        </authorList>
    </citation>
    <scope>NUCLEOTIDE SEQUENCE [LARGE SCALE GENOMIC DNA]</scope>
    <source>
        <tissue evidence="1">Muscle</tissue>
    </source>
</reference>
<dbReference type="AlphaFoldDB" id="A0A5B7J129"/>
<sequence length="66" mass="7220">MGEEEEEEDLYDLQSCKVKVESEKSCALLENASYPVAAQRFVLPRGVPIGAGNKHSERRGVLVAVS</sequence>
<evidence type="ECO:0000313" key="1">
    <source>
        <dbReference type="EMBL" id="MPC90480.1"/>
    </source>
</evidence>